<organism evidence="4 5">
    <name type="scientific">Phlyctema vagabunda</name>
    <dbReference type="NCBI Taxonomy" id="108571"/>
    <lineage>
        <taxon>Eukaryota</taxon>
        <taxon>Fungi</taxon>
        <taxon>Dikarya</taxon>
        <taxon>Ascomycota</taxon>
        <taxon>Pezizomycotina</taxon>
        <taxon>Leotiomycetes</taxon>
        <taxon>Helotiales</taxon>
        <taxon>Dermateaceae</taxon>
        <taxon>Phlyctema</taxon>
    </lineage>
</organism>
<dbReference type="SMART" id="SM00066">
    <property type="entry name" value="GAL4"/>
    <property type="match status" value="1"/>
</dbReference>
<dbReference type="PROSITE" id="PS00463">
    <property type="entry name" value="ZN2_CY6_FUNGAL_1"/>
    <property type="match status" value="1"/>
</dbReference>
<dbReference type="Gene3D" id="4.10.240.10">
    <property type="entry name" value="Zn(2)-C6 fungal-type DNA-binding domain"/>
    <property type="match status" value="1"/>
</dbReference>
<name>A0ABR4PQB3_9HELO</name>
<dbReference type="CDD" id="cd00067">
    <property type="entry name" value="GAL4"/>
    <property type="match status" value="1"/>
</dbReference>
<protein>
    <recommendedName>
        <fullName evidence="3">Zn(2)-C6 fungal-type domain-containing protein</fullName>
    </recommendedName>
</protein>
<evidence type="ECO:0000313" key="5">
    <source>
        <dbReference type="Proteomes" id="UP001629113"/>
    </source>
</evidence>
<dbReference type="InterPro" id="IPR036864">
    <property type="entry name" value="Zn2-C6_fun-type_DNA-bd_sf"/>
</dbReference>
<accession>A0ABR4PQB3</accession>
<evidence type="ECO:0000259" key="3">
    <source>
        <dbReference type="PROSITE" id="PS50048"/>
    </source>
</evidence>
<evidence type="ECO:0000313" key="4">
    <source>
        <dbReference type="EMBL" id="KAL3425378.1"/>
    </source>
</evidence>
<dbReference type="SUPFAM" id="SSF57701">
    <property type="entry name" value="Zn2/Cys6 DNA-binding domain"/>
    <property type="match status" value="1"/>
</dbReference>
<keyword evidence="5" id="KW-1185">Reference proteome</keyword>
<dbReference type="Pfam" id="PF11951">
    <property type="entry name" value="Fungal_trans_2"/>
    <property type="match status" value="1"/>
</dbReference>
<dbReference type="PANTHER" id="PTHR37534:SF2">
    <property type="entry name" value="N-ACETYLTRANSFERASE DOMAIN-CONTAINING PROTEIN"/>
    <property type="match status" value="1"/>
</dbReference>
<evidence type="ECO:0000256" key="1">
    <source>
        <dbReference type="ARBA" id="ARBA00004123"/>
    </source>
</evidence>
<dbReference type="InterPro" id="IPR001138">
    <property type="entry name" value="Zn2Cys6_DnaBD"/>
</dbReference>
<reference evidence="4 5" key="1">
    <citation type="submission" date="2024-06" db="EMBL/GenBank/DDBJ databases">
        <title>Complete genome of Phlyctema vagabunda strain 19-DSS-EL-015.</title>
        <authorList>
            <person name="Fiorenzani C."/>
        </authorList>
    </citation>
    <scope>NUCLEOTIDE SEQUENCE [LARGE SCALE GENOMIC DNA]</scope>
    <source>
        <strain evidence="4 5">19-DSS-EL-015</strain>
    </source>
</reference>
<dbReference type="EMBL" id="JBFCZG010000002">
    <property type="protein sequence ID" value="KAL3425378.1"/>
    <property type="molecule type" value="Genomic_DNA"/>
</dbReference>
<dbReference type="PROSITE" id="PS50048">
    <property type="entry name" value="ZN2_CY6_FUNGAL_2"/>
    <property type="match status" value="1"/>
</dbReference>
<dbReference type="Pfam" id="PF00172">
    <property type="entry name" value="Zn_clus"/>
    <property type="match status" value="1"/>
</dbReference>
<evidence type="ECO:0000256" key="2">
    <source>
        <dbReference type="ARBA" id="ARBA00023242"/>
    </source>
</evidence>
<gene>
    <name evidence="4" type="ORF">PVAG01_02169</name>
</gene>
<comment type="caution">
    <text evidence="4">The sequence shown here is derived from an EMBL/GenBank/DDBJ whole genome shotgun (WGS) entry which is preliminary data.</text>
</comment>
<keyword evidence="2" id="KW-0539">Nucleus</keyword>
<dbReference type="InterPro" id="IPR021858">
    <property type="entry name" value="Fun_TF"/>
</dbReference>
<dbReference type="Proteomes" id="UP001629113">
    <property type="component" value="Unassembled WGS sequence"/>
</dbReference>
<sequence>MPKLPDRNSCVTCRRRKVKCDGQKPKCANCGKSGRFCERPKENLKFVIHSADATHAEKDANMQSHLLHNLLLRANEELNRDALERVYELASGPPRQALRVPDIARLFTHYINVLAPWYDLNDMAQSFGRVIPVMALDNIILFKALIAVSAIHLNKTTGLAVGYAPAFHAACVRELLLSMEERVLEPEGGSLAATCLLRTFEIMNCDSRQDQRHLLGAYSFVVNDYTDMATRGLFQAGAWNYLREEITVALECRRKVRISNSFNFQWRDDLDDDMQANAIALTLAKVINFAFDNEASSPSASSPESIPEHVDENDRITTWAHLINEVREWKKNLPASFEPYSTAPKPGNMFPSLWMAKSHHIAAQQYWSCCEVLLSLANPLPGAEPDLGCAESHALRVCGLACSNENMAATVNSFGMLAFCGRFLTQPYHRRALEDALTSFNMTTAWPVTSIMQDLKEHWTYK</sequence>
<comment type="subcellular location">
    <subcellularLocation>
        <location evidence="1">Nucleus</location>
    </subcellularLocation>
</comment>
<dbReference type="PANTHER" id="PTHR37534">
    <property type="entry name" value="TRANSCRIPTIONAL ACTIVATOR PROTEIN UGA3"/>
    <property type="match status" value="1"/>
</dbReference>
<proteinExistence type="predicted"/>
<feature type="domain" description="Zn(2)-C6 fungal-type" evidence="3">
    <location>
        <begin position="9"/>
        <end position="37"/>
    </location>
</feature>